<protein>
    <submittedName>
        <fullName evidence="7">Vitamin B12 import ATP-binding protein BtuD</fullName>
    </submittedName>
</protein>
<evidence type="ECO:0000256" key="4">
    <source>
        <dbReference type="ARBA" id="ARBA00022741"/>
    </source>
</evidence>
<keyword evidence="3" id="KW-0472">Membrane</keyword>
<keyword evidence="2" id="KW-1003">Cell membrane</keyword>
<keyword evidence="8" id="KW-1185">Reference proteome</keyword>
<evidence type="ECO:0000256" key="3">
    <source>
        <dbReference type="ARBA" id="ARBA00022519"/>
    </source>
</evidence>
<organism evidence="7 8">
    <name type="scientific">Paraburkholderia domus</name>
    <dbReference type="NCBI Taxonomy" id="2793075"/>
    <lineage>
        <taxon>Bacteria</taxon>
        <taxon>Pseudomonadati</taxon>
        <taxon>Pseudomonadota</taxon>
        <taxon>Betaproteobacteria</taxon>
        <taxon>Burkholderiales</taxon>
        <taxon>Burkholderiaceae</taxon>
        <taxon>Paraburkholderia</taxon>
    </lineage>
</organism>
<dbReference type="SMART" id="SM00382">
    <property type="entry name" value="AAA"/>
    <property type="match status" value="1"/>
</dbReference>
<keyword evidence="4" id="KW-0547">Nucleotide-binding</keyword>
<dbReference type="CDD" id="cd03255">
    <property type="entry name" value="ABC_MJ0796_LolCDE_FtsE"/>
    <property type="match status" value="1"/>
</dbReference>
<dbReference type="PANTHER" id="PTHR24220">
    <property type="entry name" value="IMPORT ATP-BINDING PROTEIN"/>
    <property type="match status" value="1"/>
</dbReference>
<dbReference type="InterPro" id="IPR015854">
    <property type="entry name" value="ABC_transpr_LolD-like"/>
</dbReference>
<dbReference type="Gene3D" id="3.40.50.300">
    <property type="entry name" value="P-loop containing nucleotide triphosphate hydrolases"/>
    <property type="match status" value="1"/>
</dbReference>
<keyword evidence="5 7" id="KW-0067">ATP-binding</keyword>
<dbReference type="SUPFAM" id="SSF52540">
    <property type="entry name" value="P-loop containing nucleoside triphosphate hydrolases"/>
    <property type="match status" value="1"/>
</dbReference>
<evidence type="ECO:0000259" key="6">
    <source>
        <dbReference type="PROSITE" id="PS50893"/>
    </source>
</evidence>
<reference evidence="7" key="1">
    <citation type="submission" date="2021-02" db="EMBL/GenBank/DDBJ databases">
        <authorList>
            <person name="Vanwijnsberghe S."/>
        </authorList>
    </citation>
    <scope>NUCLEOTIDE SEQUENCE</scope>
    <source>
        <strain evidence="7">R-70211</strain>
    </source>
</reference>
<dbReference type="GO" id="GO:0016887">
    <property type="term" value="F:ATP hydrolysis activity"/>
    <property type="evidence" value="ECO:0007669"/>
    <property type="project" value="InterPro"/>
</dbReference>
<evidence type="ECO:0000313" key="8">
    <source>
        <dbReference type="Proteomes" id="UP000675121"/>
    </source>
</evidence>
<evidence type="ECO:0000256" key="5">
    <source>
        <dbReference type="ARBA" id="ARBA00022840"/>
    </source>
</evidence>
<dbReference type="Proteomes" id="UP000675121">
    <property type="component" value="Unassembled WGS sequence"/>
</dbReference>
<accession>A0A9N8N3N3</accession>
<keyword evidence="1" id="KW-0813">Transport</keyword>
<gene>
    <name evidence="7" type="primary">btuD_15</name>
    <name evidence="7" type="ORF">R70211_06052</name>
</gene>
<dbReference type="EMBL" id="CAJNAS010000021">
    <property type="protein sequence ID" value="CAE6947374.1"/>
    <property type="molecule type" value="Genomic_DNA"/>
</dbReference>
<comment type="caution">
    <text evidence="7">The sequence shown here is derived from an EMBL/GenBank/DDBJ whole genome shotgun (WGS) entry which is preliminary data.</text>
</comment>
<dbReference type="GO" id="GO:0005886">
    <property type="term" value="C:plasma membrane"/>
    <property type="evidence" value="ECO:0007669"/>
    <property type="project" value="TreeGrafter"/>
</dbReference>
<dbReference type="GO" id="GO:0005524">
    <property type="term" value="F:ATP binding"/>
    <property type="evidence" value="ECO:0007669"/>
    <property type="project" value="UniProtKB-KW"/>
</dbReference>
<evidence type="ECO:0000313" key="7">
    <source>
        <dbReference type="EMBL" id="CAE6947374.1"/>
    </source>
</evidence>
<keyword evidence="3" id="KW-0997">Cell inner membrane</keyword>
<dbReference type="InterPro" id="IPR027417">
    <property type="entry name" value="P-loop_NTPase"/>
</dbReference>
<dbReference type="InterPro" id="IPR003593">
    <property type="entry name" value="AAA+_ATPase"/>
</dbReference>
<proteinExistence type="predicted"/>
<name>A0A9N8N3N3_9BURK</name>
<dbReference type="InterPro" id="IPR017871">
    <property type="entry name" value="ABC_transporter-like_CS"/>
</dbReference>
<sequence length="322" mass="35576">MPTVVAADACRHARRQRLCVPIEEQGTSEIRGPVIDDTPLMQINGVGSFSDTMVTHVRNAKRCPLARKRQRRIRGLIRRGQRPWVPEMNEQAKHEAIVATGLTKWFGDGSTRTTAVNSVDFVAHFGEILFIVGPSGSGKTTLLSMISGILRPNAGTVSVNGDDIWTLNDDQLADFRLNTIGFVFQDYHLFPRLTSAENVAIPLILKHRDWKESITAAGKYLEVVGLKNRGEILPVKLSGGEQQRVAIARAIVGGPQILILDEPTASLDGDTGRMIIAFVKEKILDQNRCIVIVTHDARINEYADRIIHMEDGRITGLDKGTE</sequence>
<dbReference type="Pfam" id="PF00005">
    <property type="entry name" value="ABC_tran"/>
    <property type="match status" value="1"/>
</dbReference>
<feature type="domain" description="ABC transporter" evidence="6">
    <location>
        <begin position="97"/>
        <end position="322"/>
    </location>
</feature>
<dbReference type="InterPro" id="IPR017911">
    <property type="entry name" value="MacB-like_ATP-bd"/>
</dbReference>
<dbReference type="PROSITE" id="PS50893">
    <property type="entry name" value="ABC_TRANSPORTER_2"/>
    <property type="match status" value="1"/>
</dbReference>
<dbReference type="PROSITE" id="PS00211">
    <property type="entry name" value="ABC_TRANSPORTER_1"/>
    <property type="match status" value="1"/>
</dbReference>
<dbReference type="GO" id="GO:0022857">
    <property type="term" value="F:transmembrane transporter activity"/>
    <property type="evidence" value="ECO:0007669"/>
    <property type="project" value="TreeGrafter"/>
</dbReference>
<evidence type="ECO:0000256" key="2">
    <source>
        <dbReference type="ARBA" id="ARBA00022475"/>
    </source>
</evidence>
<dbReference type="InterPro" id="IPR003439">
    <property type="entry name" value="ABC_transporter-like_ATP-bd"/>
</dbReference>
<evidence type="ECO:0000256" key="1">
    <source>
        <dbReference type="ARBA" id="ARBA00022448"/>
    </source>
</evidence>
<dbReference type="AlphaFoldDB" id="A0A9N8N3N3"/>